<comment type="similarity">
    <text evidence="1">Belongs to the membrane fusion protein (MFP) (TC 8.A.1) family.</text>
</comment>
<dbReference type="GO" id="GO:1990281">
    <property type="term" value="C:efflux pump complex"/>
    <property type="evidence" value="ECO:0007669"/>
    <property type="project" value="TreeGrafter"/>
</dbReference>
<comment type="caution">
    <text evidence="3">The sequence shown here is derived from an EMBL/GenBank/DDBJ whole genome shotgun (WGS) entry which is preliminary data.</text>
</comment>
<dbReference type="InterPro" id="IPR058647">
    <property type="entry name" value="BSH_CzcB-like"/>
</dbReference>
<sequence>MKKSSLVALAKIAAGIAALSSAYWGLETFRRRENPEPRPEIVRPVKTVRLGGAQGGSGSEYFGFIQGAQRVNLSFRVPGTLAELPAEKGASVEKGALLARLDPRDFRTQLAQAESRQAQARAQYGEAESNFKRYSALYQQKVIASAQFDAYRTQLNVARAALNAATAQTEAARDALKDTELRAPFDGVVADRLVENFQDVTAKQTIVSFQDLSTLEIVFDVPDKDVLRAPIPVSADAKELARLSGDFRLAARFDAVPGRSFPVQLKEFSAQADPQTGTYAVTVTMPRPEDVRALPGMSVTVAADLGGAEPDGWFSVPATAVVSEGKEGAFLWRYQDGQVGKISVRIGQPGPKGTLEVSSAQLHGGELIVIYGVHFLHDGQKVRLMDEGL</sequence>
<dbReference type="RefSeq" id="WP_154528660.1">
    <property type="nucleotide sequence ID" value="NZ_VUNH01000005.1"/>
</dbReference>
<dbReference type="Proteomes" id="UP000473699">
    <property type="component" value="Unassembled WGS sequence"/>
</dbReference>
<evidence type="ECO:0000313" key="3">
    <source>
        <dbReference type="EMBL" id="MST55566.1"/>
    </source>
</evidence>
<proteinExistence type="inferred from homology"/>
<gene>
    <name evidence="3" type="ORF">FYJ74_05895</name>
</gene>
<dbReference type="Pfam" id="PF25973">
    <property type="entry name" value="BSH_CzcB"/>
    <property type="match status" value="1"/>
</dbReference>
<dbReference type="Gene3D" id="1.10.287.470">
    <property type="entry name" value="Helix hairpin bin"/>
    <property type="match status" value="1"/>
</dbReference>
<organism evidence="3 4">
    <name type="scientific">Pyramidobacter porci</name>
    <dbReference type="NCBI Taxonomy" id="2605789"/>
    <lineage>
        <taxon>Bacteria</taxon>
        <taxon>Thermotogati</taxon>
        <taxon>Synergistota</taxon>
        <taxon>Synergistia</taxon>
        <taxon>Synergistales</taxon>
        <taxon>Dethiosulfovibrionaceae</taxon>
        <taxon>Pyramidobacter</taxon>
    </lineage>
</organism>
<protein>
    <submittedName>
        <fullName evidence="3">Efflux RND transporter periplasmic adaptor subunit</fullName>
    </submittedName>
</protein>
<dbReference type="NCBIfam" id="TIGR01730">
    <property type="entry name" value="RND_mfp"/>
    <property type="match status" value="1"/>
</dbReference>
<dbReference type="InterPro" id="IPR006143">
    <property type="entry name" value="RND_pump_MFP"/>
</dbReference>
<dbReference type="SUPFAM" id="SSF111369">
    <property type="entry name" value="HlyD-like secretion proteins"/>
    <property type="match status" value="1"/>
</dbReference>
<dbReference type="AlphaFoldDB" id="A0A6L5YB83"/>
<dbReference type="Gene3D" id="2.40.30.170">
    <property type="match status" value="1"/>
</dbReference>
<keyword evidence="4" id="KW-1185">Reference proteome</keyword>
<dbReference type="Gene3D" id="2.40.50.100">
    <property type="match status" value="1"/>
</dbReference>
<feature type="domain" description="CzcB-like barrel-sandwich hybrid" evidence="2">
    <location>
        <begin position="73"/>
        <end position="208"/>
    </location>
</feature>
<name>A0A6L5YB83_9BACT</name>
<dbReference type="PANTHER" id="PTHR30469">
    <property type="entry name" value="MULTIDRUG RESISTANCE PROTEIN MDTA"/>
    <property type="match status" value="1"/>
</dbReference>
<accession>A0A6L5YB83</accession>
<evidence type="ECO:0000259" key="2">
    <source>
        <dbReference type="Pfam" id="PF25973"/>
    </source>
</evidence>
<dbReference type="PANTHER" id="PTHR30469:SF20">
    <property type="entry name" value="EFFLUX RND TRANSPORTER PERIPLASMIC ADAPTOR SUBUNIT"/>
    <property type="match status" value="1"/>
</dbReference>
<dbReference type="EMBL" id="VUNH01000005">
    <property type="protein sequence ID" value="MST55566.1"/>
    <property type="molecule type" value="Genomic_DNA"/>
</dbReference>
<evidence type="ECO:0000256" key="1">
    <source>
        <dbReference type="ARBA" id="ARBA00009477"/>
    </source>
</evidence>
<reference evidence="3 4" key="1">
    <citation type="submission" date="2019-08" db="EMBL/GenBank/DDBJ databases">
        <title>In-depth cultivation of the pig gut microbiome towards novel bacterial diversity and tailored functional studies.</title>
        <authorList>
            <person name="Wylensek D."/>
            <person name="Hitch T.C.A."/>
            <person name="Clavel T."/>
        </authorList>
    </citation>
    <scope>NUCLEOTIDE SEQUENCE [LARGE SCALE GENOMIC DNA]</scope>
    <source>
        <strain evidence="3 4">SM-530-WT-4B</strain>
    </source>
</reference>
<evidence type="ECO:0000313" key="4">
    <source>
        <dbReference type="Proteomes" id="UP000473699"/>
    </source>
</evidence>
<dbReference type="Gene3D" id="2.40.420.20">
    <property type="match status" value="1"/>
</dbReference>
<dbReference type="GO" id="GO:0015562">
    <property type="term" value="F:efflux transmembrane transporter activity"/>
    <property type="evidence" value="ECO:0007669"/>
    <property type="project" value="TreeGrafter"/>
</dbReference>